<keyword evidence="2" id="KW-0472">Membrane</keyword>
<evidence type="ECO:0000313" key="4">
    <source>
        <dbReference type="Proteomes" id="UP000078486"/>
    </source>
</evidence>
<feature type="transmembrane region" description="Helical" evidence="2">
    <location>
        <begin position="12"/>
        <end position="33"/>
    </location>
</feature>
<feature type="transmembrane region" description="Helical" evidence="2">
    <location>
        <begin position="147"/>
        <end position="170"/>
    </location>
</feature>
<keyword evidence="4" id="KW-1185">Reference proteome</keyword>
<dbReference type="OrthoDB" id="193592at2"/>
<dbReference type="RefSeq" id="WP_068772833.1">
    <property type="nucleotide sequence ID" value="NZ_CP109796.1"/>
</dbReference>
<feature type="compositionally biased region" description="Pro residues" evidence="1">
    <location>
        <begin position="303"/>
        <end position="320"/>
    </location>
</feature>
<feature type="transmembrane region" description="Helical" evidence="2">
    <location>
        <begin position="45"/>
        <end position="66"/>
    </location>
</feature>
<reference evidence="3 4" key="1">
    <citation type="submission" date="2016-01" db="EMBL/GenBank/DDBJ databases">
        <title>High potential of lignocellulose degradation of a new Verrucomicrobia species.</title>
        <authorList>
            <person name="Wang Y."/>
            <person name="Shi Y."/>
            <person name="Qiu Z."/>
            <person name="Liu S."/>
            <person name="Yang H."/>
        </authorList>
    </citation>
    <scope>NUCLEOTIDE SEQUENCE [LARGE SCALE GENOMIC DNA]</scope>
    <source>
        <strain evidence="3 4">TSB47</strain>
    </source>
</reference>
<organism evidence="3 4">
    <name type="scientific">Termitidicoccus mucosus</name>
    <dbReference type="NCBI Taxonomy" id="1184151"/>
    <lineage>
        <taxon>Bacteria</taxon>
        <taxon>Pseudomonadati</taxon>
        <taxon>Verrucomicrobiota</taxon>
        <taxon>Opitutia</taxon>
        <taxon>Opitutales</taxon>
        <taxon>Opitutaceae</taxon>
        <taxon>Termitidicoccus</taxon>
    </lineage>
</organism>
<evidence type="ECO:0000256" key="1">
    <source>
        <dbReference type="SAM" id="MobiDB-lite"/>
    </source>
</evidence>
<feature type="transmembrane region" description="Helical" evidence="2">
    <location>
        <begin position="118"/>
        <end position="140"/>
    </location>
</feature>
<dbReference type="EMBL" id="LRRQ01000175">
    <property type="protein sequence ID" value="OAM87326.1"/>
    <property type="molecule type" value="Genomic_DNA"/>
</dbReference>
<comment type="caution">
    <text evidence="3">The sequence shown here is derived from an EMBL/GenBank/DDBJ whole genome shotgun (WGS) entry which is preliminary data.</text>
</comment>
<dbReference type="AlphaFoldDB" id="A0A178IE68"/>
<keyword evidence="2" id="KW-0812">Transmembrane</keyword>
<accession>A0A178IE68</accession>
<dbReference type="STRING" id="1184151.AW736_24025"/>
<evidence type="ECO:0000313" key="3">
    <source>
        <dbReference type="EMBL" id="OAM87326.1"/>
    </source>
</evidence>
<feature type="transmembrane region" description="Helical" evidence="2">
    <location>
        <begin position="176"/>
        <end position="197"/>
    </location>
</feature>
<gene>
    <name evidence="3" type="ORF">AW736_24025</name>
</gene>
<name>A0A178IE68_9BACT</name>
<keyword evidence="2" id="KW-1133">Transmembrane helix</keyword>
<feature type="region of interest" description="Disordered" evidence="1">
    <location>
        <begin position="291"/>
        <end position="328"/>
    </location>
</feature>
<evidence type="ECO:0008006" key="5">
    <source>
        <dbReference type="Google" id="ProtNLM"/>
    </source>
</evidence>
<dbReference type="Proteomes" id="UP000078486">
    <property type="component" value="Unassembled WGS sequence"/>
</dbReference>
<proteinExistence type="predicted"/>
<feature type="transmembrane region" description="Helical" evidence="2">
    <location>
        <begin position="218"/>
        <end position="244"/>
    </location>
</feature>
<protein>
    <recommendedName>
        <fullName evidence="5">Type IV secretion system protein</fullName>
    </recommendedName>
</protein>
<evidence type="ECO:0000256" key="2">
    <source>
        <dbReference type="SAM" id="Phobius"/>
    </source>
</evidence>
<sequence length="344" mass="36694">MEHFVPGVRGAILGLTDTLRFVVFFVAVIGLVMQVHRARADMESLVRPLVRAVLVVGIIATLPHWFGFTERIFLNLADVVNERYTEHPMQTATLLRDSVAENPDEFSLRRIGESLYRASLWAAAKLIVLIASLLQLPFLLLQYLLKLLCYLFLPIALGLMLVPSLTSLAVRYVQQTIAVLAWPVGFAVTELVAYHLLTAYQQNLAAAHGIGPGEIHAASFASFLGALLAALWLILGTLGTPFLMQALICSGSPLSTGGTSSLQQLYAIQQIAWMIKSVKTGGAALPAIVAKAGSDSGPRGGPTMPPPPPPAPVTPPPPPANSTGDARAQAVLVAAQLPVPHTTI</sequence>